<dbReference type="InterPro" id="IPR013431">
    <property type="entry name" value="Delta_60_rpt"/>
</dbReference>
<dbReference type="InterPro" id="IPR013098">
    <property type="entry name" value="Ig_I-set"/>
</dbReference>
<dbReference type="InterPro" id="IPR010620">
    <property type="entry name" value="SBBP_repeat"/>
</dbReference>
<protein>
    <submittedName>
        <fullName evidence="4">Gliding motility-associated C-terminal domain-containing protein</fullName>
    </submittedName>
</protein>
<dbReference type="SUPFAM" id="SSF81296">
    <property type="entry name" value="E set domains"/>
    <property type="match status" value="1"/>
</dbReference>
<evidence type="ECO:0000313" key="5">
    <source>
        <dbReference type="Proteomes" id="UP001302349"/>
    </source>
</evidence>
<accession>A0ABZ0J000</accession>
<evidence type="ECO:0000256" key="2">
    <source>
        <dbReference type="SAM" id="SignalP"/>
    </source>
</evidence>
<dbReference type="PANTHER" id="PTHR42754">
    <property type="entry name" value="ENDOGLUCANASE"/>
    <property type="match status" value="1"/>
</dbReference>
<evidence type="ECO:0000256" key="1">
    <source>
        <dbReference type="ARBA" id="ARBA00023157"/>
    </source>
</evidence>
<dbReference type="Pfam" id="PF07679">
    <property type="entry name" value="I-set"/>
    <property type="match status" value="1"/>
</dbReference>
<dbReference type="SUPFAM" id="SSF48726">
    <property type="entry name" value="Immunoglobulin"/>
    <property type="match status" value="2"/>
</dbReference>
<keyword evidence="2" id="KW-0732">Signal</keyword>
<dbReference type="SUPFAM" id="SSF101898">
    <property type="entry name" value="NHL repeat"/>
    <property type="match status" value="2"/>
</dbReference>
<dbReference type="Pfam" id="PF00431">
    <property type="entry name" value="CUB"/>
    <property type="match status" value="1"/>
</dbReference>
<dbReference type="InterPro" id="IPR007110">
    <property type="entry name" value="Ig-like_dom"/>
</dbReference>
<dbReference type="PANTHER" id="PTHR42754:SF1">
    <property type="entry name" value="LIPOPROTEIN"/>
    <property type="match status" value="1"/>
</dbReference>
<feature type="domain" description="Ig-like" evidence="3">
    <location>
        <begin position="1800"/>
        <end position="1883"/>
    </location>
</feature>
<dbReference type="Gene3D" id="2.80.10.50">
    <property type="match status" value="4"/>
</dbReference>
<dbReference type="Pfam" id="PF13585">
    <property type="entry name" value="CHU_C"/>
    <property type="match status" value="1"/>
</dbReference>
<reference evidence="4 5" key="1">
    <citation type="journal article" date="2023" name="Microbiol. Resour. Announc.">
        <title>Complete Genome Sequence of Imperialibacter roseus strain P4T.</title>
        <authorList>
            <person name="Tizabi D.R."/>
            <person name="Bachvaroff T."/>
            <person name="Hill R.T."/>
        </authorList>
    </citation>
    <scope>NUCLEOTIDE SEQUENCE [LARGE SCALE GENOMIC DNA]</scope>
    <source>
        <strain evidence="4 5">P4T</strain>
    </source>
</reference>
<dbReference type="Proteomes" id="UP001302349">
    <property type="component" value="Chromosome"/>
</dbReference>
<dbReference type="SMART" id="SM00042">
    <property type="entry name" value="CUB"/>
    <property type="match status" value="1"/>
</dbReference>
<keyword evidence="5" id="KW-1185">Reference proteome</keyword>
<dbReference type="InterPro" id="IPR000859">
    <property type="entry name" value="CUB_dom"/>
</dbReference>
<dbReference type="InterPro" id="IPR003599">
    <property type="entry name" value="Ig_sub"/>
</dbReference>
<feature type="signal peptide" evidence="2">
    <location>
        <begin position="1"/>
        <end position="33"/>
    </location>
</feature>
<evidence type="ECO:0000259" key="3">
    <source>
        <dbReference type="PROSITE" id="PS50835"/>
    </source>
</evidence>
<dbReference type="Gene3D" id="2.60.120.290">
    <property type="entry name" value="Spermadhesin, CUB domain"/>
    <property type="match status" value="1"/>
</dbReference>
<organism evidence="4 5">
    <name type="scientific">Imperialibacter roseus</name>
    <dbReference type="NCBI Taxonomy" id="1324217"/>
    <lineage>
        <taxon>Bacteria</taxon>
        <taxon>Pseudomonadati</taxon>
        <taxon>Bacteroidota</taxon>
        <taxon>Cytophagia</taxon>
        <taxon>Cytophagales</taxon>
        <taxon>Flammeovirgaceae</taxon>
        <taxon>Imperialibacter</taxon>
    </lineage>
</organism>
<dbReference type="Pfam" id="PF01833">
    <property type="entry name" value="TIG"/>
    <property type="match status" value="1"/>
</dbReference>
<dbReference type="InterPro" id="IPR013783">
    <property type="entry name" value="Ig-like_fold"/>
</dbReference>
<sequence>MKSATGKLTTRKLLSLSTLLFSLLILCSKNVLAQPGSLDPAFSGDGKQTTDFGGLSDEAYAVGFQSDGKIIVAGYSFVTTDDFAVARYNTDGSLDATFGTAGKVITPIGTFDDYGWSLAIQSDDKIVVAGYSFNGSNEDFALVRYTSNGALDTSFDTDGILTTAIGTGDDQAFAVAIQSDGKILAAGRSHNGSNFDFALVRYNTDGSLDTSFDTDGKLTTPNGSAGDEAWSIVIQPDGKIVLAGTSTNLQADFTMVRYNANGSLDTGFDTDGKVTVNIGSGTADDQAYSVALQTDGKIVVGGSHNSGNLDFALTRLNGDGSLDTGFGTAGKVITAVGSSHETGRSVAIQADGKILLAGWSNNGSNYDFALVRYNTDGSLDGSFGTAGKVITPFGASNDHAYAVGIQSDKKIVLAGRTNASTWDMALARYIAAIDQSITSFYPLSGVVSTEVTITGTGFSTTPADNAVAFNGTAAIVTASTATTITTSVPAGASSGPITVTVAGNTVASDVDFYVTAASISMSDGDVSGCDFQFTDSGGPDDYGASEDFTFTFAPENPGEKMKISFLSFDTETSEYLIAYDGPDTSSPFLSYMSGTTVPKDVIATSATGEVTFFFHSNNDGERPGWEALVSCVTDLITIDTQPLNYTGCVGDIATFEVAASGTTNLTYQWQESDHEGGWYDLTDVDGFSGTSTSVLSVNTAAYFGQNYYRCMVSGDLSSNAFSDEVYLEIGPDKPAVSNVVNCGPTSFTLTASGGAEGQFRWYTTSTGGSPIIGETSSTYTTPPLTSTAYYYVAINDGTCESERSEIQAGISTCEPEPGFVWALGAGSGGGTSAASETIYTSDGNLLVFGSYGGTIDFDTGPGEAIVTATGSDAYMFKLGPDGNLLWVKTAQGTGLTSVAAASEDGAGNLYVLFRFYGTTDFDPGVGEAFLTSVTSSPNNKSDLAIGKYDADGNFIWVRQIGGNSDEFGGGITTDADGNAYVTGAFRGTTSVGGMFSLTARGSGSTDALFCKIDKDGTFLWAYNIGSDTTTGANLFSDYASGVALSGSNLYITGRLHSSGVVDFDPGAGTANYTLTSGTAFILKLNSDGIYQSHQVIENSGASGSIGIDSESNIYVCGQFAGTIDIDPGPGTFEVTSTGDAASYLLKLNPAGDFVWGLSFGGQYNSFAMGNITIDADDNIFTSGYFQSTTDFDPSDLVESRGSNGLFLNTFTLKLDKDANFKWMIDMRKIDGGFTSTSAGPLALSPEGDIYLVGGFARHIDFDPSECVFEMNNVNGTDFFVRKVSPAAPTVCFDAEPVNKFACTGSTATFATTVLGTDPYNFQWQKLNTSTSIYEDISNTGGYSGVLTSTLSINTTGDFGAGTYRCKVSGNSTIDDFSGSATLTIGPLTPPKATDVSTCTPESVTLTASGATTGQYRWYDVETGGTAIVGQVNSSFITPELSQTTTFYVAINNGSCESERVPVTATLNTTLDPPLATEAAICGGETAALIATGGTDGQYRWYEVESGGTAISGETNGIYTTPALSTTSTYYVALNDGSCESTRTPVVVTVNSPPSAPSTTDAVLCGSGSAAVTASGGSDGQYRWYDTEIGGTAIAGEVNGAYSTPILTATTTYYVSINDGFCESARTAVTAGISPAVTPPTTTDISICAPESVTLTASGGAEGEYRWYDLETAGTAISGEVNSSFTTPILSATTSYYVAINDGTCESSRTTVTVNFDPSVVAPETSDLAICPGASATLTALGGTDGQYRWYDVDTGGAPITGEVGSIYITPALSSGSTFYVALNNGTCESARVEVEVSLLEEVSITGQPSDQSTEVGTSVSFSVTASGDNLTYQWQKDLIDLEGQTSGELVLATVGLGDTGDYQCLVSNTCGSLTSDVAVLTVSETEVGPTGDEITVYNAVAPNGNNKNEFLKIANIESHPGNSVEIYDRWGVKVFEVSNYDNQDSNARFEGRSNVGSSLNLVEGTYFYLIQASGQKLTGFLHLRR</sequence>
<dbReference type="RefSeq" id="WP_317492135.1">
    <property type="nucleotide sequence ID" value="NZ_CP136051.1"/>
</dbReference>
<gene>
    <name evidence="4" type="ORF">RT717_12810</name>
</gene>
<dbReference type="Pfam" id="PF06739">
    <property type="entry name" value="SBBP"/>
    <property type="match status" value="1"/>
</dbReference>
<dbReference type="InterPro" id="IPR035914">
    <property type="entry name" value="Sperma_CUB_dom_sf"/>
</dbReference>
<dbReference type="PROSITE" id="PS50835">
    <property type="entry name" value="IG_LIKE"/>
    <property type="match status" value="2"/>
</dbReference>
<evidence type="ECO:0000313" key="4">
    <source>
        <dbReference type="EMBL" id="WOK09520.1"/>
    </source>
</evidence>
<dbReference type="CDD" id="cd00041">
    <property type="entry name" value="CUB"/>
    <property type="match status" value="1"/>
</dbReference>
<dbReference type="EMBL" id="CP136051">
    <property type="protein sequence ID" value="WOK09520.1"/>
    <property type="molecule type" value="Genomic_DNA"/>
</dbReference>
<dbReference type="NCBIfam" id="TIGR02608">
    <property type="entry name" value="delta_60_rpt"/>
    <property type="match status" value="7"/>
</dbReference>
<dbReference type="InterPro" id="IPR036322">
    <property type="entry name" value="WD40_repeat_dom_sf"/>
</dbReference>
<dbReference type="InterPro" id="IPR044023">
    <property type="entry name" value="Ig_7"/>
</dbReference>
<dbReference type="SUPFAM" id="SSF50978">
    <property type="entry name" value="WD40 repeat-like"/>
    <property type="match status" value="1"/>
</dbReference>
<dbReference type="InterPro" id="IPR036179">
    <property type="entry name" value="Ig-like_dom_sf"/>
</dbReference>
<dbReference type="Gene3D" id="2.60.40.10">
    <property type="entry name" value="Immunoglobulins"/>
    <property type="match status" value="4"/>
</dbReference>
<dbReference type="InterPro" id="IPR002909">
    <property type="entry name" value="IPT_dom"/>
</dbReference>
<keyword evidence="1" id="KW-1015">Disulfide bond</keyword>
<dbReference type="Pfam" id="PF19081">
    <property type="entry name" value="Ig_7"/>
    <property type="match status" value="6"/>
</dbReference>
<dbReference type="InterPro" id="IPR014756">
    <property type="entry name" value="Ig_E-set"/>
</dbReference>
<dbReference type="Pfam" id="PF17164">
    <property type="entry name" value="DUF5122"/>
    <property type="match status" value="6"/>
</dbReference>
<feature type="domain" description="Ig-like" evidence="3">
    <location>
        <begin position="1288"/>
        <end position="1383"/>
    </location>
</feature>
<dbReference type="InterPro" id="IPR011041">
    <property type="entry name" value="Quinoprot_gluc/sorb_DH_b-prop"/>
</dbReference>
<dbReference type="SMART" id="SM00409">
    <property type="entry name" value="IG"/>
    <property type="match status" value="3"/>
</dbReference>
<proteinExistence type="predicted"/>
<dbReference type="SUPFAM" id="SSF50952">
    <property type="entry name" value="Soluble quinoprotein glucose dehydrogenase"/>
    <property type="match status" value="1"/>
</dbReference>
<dbReference type="SUPFAM" id="SSF49854">
    <property type="entry name" value="Spermadhesin, CUB domain"/>
    <property type="match status" value="1"/>
</dbReference>
<name>A0ABZ0J000_9BACT</name>
<feature type="chain" id="PRO_5046920697" evidence="2">
    <location>
        <begin position="34"/>
        <end position="1985"/>
    </location>
</feature>